<feature type="compositionally biased region" description="Basic and acidic residues" evidence="1">
    <location>
        <begin position="1808"/>
        <end position="1817"/>
    </location>
</feature>
<feature type="compositionally biased region" description="Acidic residues" evidence="1">
    <location>
        <begin position="1797"/>
        <end position="1807"/>
    </location>
</feature>
<evidence type="ECO:0000313" key="4">
    <source>
        <dbReference type="EMBL" id="KXN65792.1"/>
    </source>
</evidence>
<reference evidence="4 5" key="1">
    <citation type="journal article" date="2015" name="Genome Biol. Evol.">
        <title>Phylogenomic analyses indicate that early fungi evolved digesting cell walls of algal ancestors of land plants.</title>
        <authorList>
            <person name="Chang Y."/>
            <person name="Wang S."/>
            <person name="Sekimoto S."/>
            <person name="Aerts A.L."/>
            <person name="Choi C."/>
            <person name="Clum A."/>
            <person name="LaButti K.M."/>
            <person name="Lindquist E.A."/>
            <person name="Yee Ngan C."/>
            <person name="Ohm R.A."/>
            <person name="Salamov A.A."/>
            <person name="Grigoriev I.V."/>
            <person name="Spatafora J.W."/>
            <person name="Berbee M.L."/>
        </authorList>
    </citation>
    <scope>NUCLEOTIDE SEQUENCE [LARGE SCALE GENOMIC DNA]</scope>
    <source>
        <strain evidence="4 5">NRRL 28638</strain>
    </source>
</reference>
<dbReference type="PANTHER" id="PTHR17695:SF11">
    <property type="entry name" value="SMALL SUBUNIT PROCESSOME COMPONENT 20 HOMOLOG"/>
    <property type="match status" value="1"/>
</dbReference>
<keyword evidence="5" id="KW-1185">Reference proteome</keyword>
<feature type="region of interest" description="Disordered" evidence="1">
    <location>
        <begin position="2662"/>
        <end position="2713"/>
    </location>
</feature>
<evidence type="ECO:0000256" key="1">
    <source>
        <dbReference type="SAM" id="MobiDB-lite"/>
    </source>
</evidence>
<sequence>MKDKIQTKELNRSGGKNTFKFQSYKELIKGLKFDVVHNIDRKANDIEKAGSHFRDQLDEWILSNQTNRFTDFYEKVDNITKSLPQLIFHKDELINSILENIDIEFEISLEPFLSLIPCLARDLRDELYPYFSQIVNKLLPLLSNQQNHNIIEWTFYSLSYLIKYLGTVLSQNVITTFQLVTPLLDLSGNQQYLQEFCSQSIGFLIRKSKSSQLEKNISYILKYYHKRVSEDKFNDYEGLTNGIAILLLESVKNLDHRLHSSGFPNIFKLLVKIGLKLETFPEQFSSTRDLIMFSLMTQFFKRLAYYVHKIENAKPVWELLHILIADNFESQDLQALTWILGLCNQFLAHRQGFLLGEVGPHYKLVQLITKGLFKPKTDPKLSTALQLELFSYLIKIMSQSDPSSLYTKGRTILDTIIHTESANTIITFYRTLTHIQFAPLRTLGLNSLIKFMSTNWNSSPEEFTLLLHYLISSDLIKATNKSQVLPYLDEFGKIQFFSTLPQDYFKTILNKFTNIEEIGNFVSLAYKFQNGDLMTEHNDELSLSGLVGIYVSILTSLNQIKIADISEFLLLLKANYTSLKVYLSTAKLNEYEITVGRLLIGQVIQTYSKLYLSLEKDSINIDDLIEFYNDVITTILPNNAKSNQLISGLIELIELIKYTSAIKSKKVELINLEGLVKVYNSTQDNIYHFDKALRTKTLQLYTQFELGEEEMRRLNGENPFELAYNMENTSYDLSSYQSRLNTLKRVVQLQLNGVVPKEFHHFPLKLCISHFTINFVPLWNESVKYIAQLIQGPSGSELLDWVIDLMNSIENGNLKQAYLNYKLVVDLMQPTPINDLFNNPAKSFLFSFLNSMSLGDNSNKLVENSNEILFNALNFRSEDFDTWSVFTSLLNTITKLPSESINKESVQRLFNAFLTFYSKFRDIEVKRDESMILKVKESSNLVVENVSEEEEKDDDEEEEIEEEEDFVESEEARSRPMWKHMYQFLDLVANLPSPKTLPNFSEISDIYQTLLMHTDLKIQQKIVACFKPLKYNFLNPYFDQLTDLLEDGKVRDIMINFSLAQSANTIEFSHRQKLLPFITKVLYGRLICKKTKKGSQSHPQAKRAAILSYLSGMDWKELGNLFDLYTTHYSFLLKDPKNNADVMDYEFQFDSDLMEEMKSVPIYKHFLFLNLLPDLLTQLGGLVIPYYHQLLVPLLYLINYSTNHFEYLTQVQKHAQAQQYKKLRNLGYKRLVKIFQLRANFDFSPYISQGIFGTLDTKLVNFSQENSQSPSALMELFMIWAQRTEFAPYLWSYKAELMPQMINILSAKSVQPRVIHFIFDWLEQLILLKFDEVKDEDSQHQKRIIKHDDYFKLIKIDELKGNLAVEEGILPNVAVLLNNLHHVMNNSWDLLILNKYKLFQKCIQLLSVFACKLDDKALSYQLLQLLIPCLEKGEGVVPYETKAQLLTIIYENLKKLGFSWDELKSFYLQLTKHFFSLDHRVCRTILADITVYFSTVNSELTTVAELIVELNSYSKRRLDEPDFDRRLKAYQLLDQDLSAKLSPLEWHPILCNALYNVMDENEMSLRNSGTYCIKRYLEEVKNLHDQGQTAQSEPLLDQVLDLIFPLIKRGIQNTKSEIVIEELFRVFGHHIELVGFHSYFKGLRKLLSTEKEGELLDDNFFYNVLHHQVHKRILALAKLSGVLTKHHDEIQLEVVQAIFLPLCLQFCLNSKDSNLVHESGKCITQIVQLMPWYPFFGLYRKQLSAVKRSTPEEEASLVKLLVYILDGFHFEVTQEDLDKGYAQQSIEQNQDNQKANEDEDKEGEDEREVASSKKGQDTKTTPFFIHTVVLRHLIPQLSHLLDHCPDNSIQGRIPLALGITKILKKFPESTIRNQLPGLLTKVCQFLKSRQVKSRDVTRDTLVKLNGTLGPKYFFFLVNELKTALGLGYQRHVLGYTLHTLLDSLKSQINIGDIDDSSEVMISIVINDLFGQVSEEKDAEGYTGKSKEMKSKKGYDCFELISSLLSFTQIHFLLNPIKDLLRSTESSSILQKIDQCLQRISLGLIKNKGFHAKSILTFSYGLVSQSIKVCQPAEDPLLSRKKIRKTKGPGEQYEKTFTVQTQRPKNDQEFAKKDHFAINGHKLIEFGLNLFISCFKKDKLNVEQEEMLKLLNPFINLLGESLFSQHDGVVSLGLKGLNHLIPLPLPGLTAGLPVIVQRILKLIYFHNSTLPSTVQDGFRLLAPIIEQFKSITLSEKEVIYLIDLIQPDLLTFQRQYLTFKLLKAIIYRKFMVSKVYDIMEEVQRIMVTSGDVAVRKACQSLFLDFFHNYPQGQQRLKTSLTFLCNNLQYEFESGRETVLETLFQMLNKGYGFFKEFGEMIFLSLTMVLINDDSSNCREMSASLLTQLFSILDPPQLNLINEFITKWLKTRIEFNLEEDKNTSFPKDLTKEIQLRRTGIQISGLFVQGLKAKSQPQVKFITNAIKDNLQLSLNLLERAIELNSDVAASFTLDLEDQLAKQSQLVPTHWELGYYSLNALVKLLTQFPKLTTSKELKEIWELVLNHLNYPHQWIRSLSGKLIGLLFSQLNVDETIESFAKDYQKSSSPQEFWQNNVENSEFTSISNLLWILNKTLAQFITNAQIQDTMADQWLKNVLFGLKFFYRVEQITKSEEELTSFDYGFETEETNGHVDEDSQNAKDEDNESEDEDDDSSDSTMDARTKYLTKNLTDPLDETL</sequence>
<dbReference type="InterPro" id="IPR052575">
    <property type="entry name" value="SSU_processome_comp_20"/>
</dbReference>
<dbReference type="OMA" id="CYKSCVQ"/>
<dbReference type="GO" id="GO:0030686">
    <property type="term" value="C:90S preribosome"/>
    <property type="evidence" value="ECO:0007669"/>
    <property type="project" value="TreeGrafter"/>
</dbReference>
<proteinExistence type="predicted"/>
<dbReference type="Pfam" id="PF20416">
    <property type="entry name" value="UTP20"/>
    <property type="match status" value="1"/>
</dbReference>
<accession>A0A137NSW4</accession>
<name>A0A137NSW4_CONC2</name>
<organism evidence="4 5">
    <name type="scientific">Conidiobolus coronatus (strain ATCC 28846 / CBS 209.66 / NRRL 28638)</name>
    <name type="common">Delacroixia coronata</name>
    <dbReference type="NCBI Taxonomy" id="796925"/>
    <lineage>
        <taxon>Eukaryota</taxon>
        <taxon>Fungi</taxon>
        <taxon>Fungi incertae sedis</taxon>
        <taxon>Zoopagomycota</taxon>
        <taxon>Entomophthoromycotina</taxon>
        <taxon>Entomophthoromycetes</taxon>
        <taxon>Entomophthorales</taxon>
        <taxon>Ancylistaceae</taxon>
        <taxon>Conidiobolus</taxon>
    </lineage>
</organism>
<evidence type="ECO:0000313" key="5">
    <source>
        <dbReference type="Proteomes" id="UP000070444"/>
    </source>
</evidence>
<feature type="compositionally biased region" description="Acidic residues" evidence="1">
    <location>
        <begin position="2678"/>
        <end position="2690"/>
    </location>
</feature>
<dbReference type="STRING" id="796925.A0A137NSW4"/>
<feature type="domain" description="U3 small nucleolar RNA-associated protein 20" evidence="3">
    <location>
        <begin position="1852"/>
        <end position="2062"/>
    </location>
</feature>
<dbReference type="InterPro" id="IPR016024">
    <property type="entry name" value="ARM-type_fold"/>
</dbReference>
<feature type="region of interest" description="Disordered" evidence="1">
    <location>
        <begin position="1785"/>
        <end position="1818"/>
    </location>
</feature>
<dbReference type="Pfam" id="PF07539">
    <property type="entry name" value="UTP20_N"/>
    <property type="match status" value="1"/>
</dbReference>
<feature type="compositionally biased region" description="Basic and acidic residues" evidence="1">
    <location>
        <begin position="2664"/>
        <end position="2677"/>
    </location>
</feature>
<dbReference type="PANTHER" id="PTHR17695">
    <property type="entry name" value="SMALL SUBUNIT PROCESSOME COMPONENT 20 HOMOLOG"/>
    <property type="match status" value="1"/>
</dbReference>
<dbReference type="InterPro" id="IPR046523">
    <property type="entry name" value="UTP20_dom"/>
</dbReference>
<protein>
    <submittedName>
        <fullName evidence="4">ARM repeat-containing protein</fullName>
    </submittedName>
</protein>
<gene>
    <name evidence="4" type="ORF">CONCODRAFT_87715</name>
</gene>
<dbReference type="InterPro" id="IPR011430">
    <property type="entry name" value="UTP20_N"/>
</dbReference>
<dbReference type="GO" id="GO:0032040">
    <property type="term" value="C:small-subunit processome"/>
    <property type="evidence" value="ECO:0007669"/>
    <property type="project" value="TreeGrafter"/>
</dbReference>
<feature type="region of interest" description="Disordered" evidence="1">
    <location>
        <begin position="944"/>
        <end position="972"/>
    </location>
</feature>
<dbReference type="SUPFAM" id="SSF48371">
    <property type="entry name" value="ARM repeat"/>
    <property type="match status" value="4"/>
</dbReference>
<feature type="compositionally biased region" description="Acidic residues" evidence="1">
    <location>
        <begin position="946"/>
        <end position="969"/>
    </location>
</feature>
<dbReference type="Gene3D" id="1.25.10.10">
    <property type="entry name" value="Leucine-rich Repeat Variant"/>
    <property type="match status" value="3"/>
</dbReference>
<evidence type="ECO:0000259" key="3">
    <source>
        <dbReference type="Pfam" id="PF20416"/>
    </source>
</evidence>
<dbReference type="OrthoDB" id="360653at2759"/>
<feature type="domain" description="U3 small nucleolar RNA-associated protein 20 N-terminal" evidence="2">
    <location>
        <begin position="979"/>
        <end position="1614"/>
    </location>
</feature>
<dbReference type="EMBL" id="KQ964816">
    <property type="protein sequence ID" value="KXN65792.1"/>
    <property type="molecule type" value="Genomic_DNA"/>
</dbReference>
<dbReference type="Proteomes" id="UP000070444">
    <property type="component" value="Unassembled WGS sequence"/>
</dbReference>
<evidence type="ECO:0000259" key="2">
    <source>
        <dbReference type="Pfam" id="PF07539"/>
    </source>
</evidence>
<dbReference type="InterPro" id="IPR011989">
    <property type="entry name" value="ARM-like"/>
</dbReference>